<dbReference type="AlphaFoldDB" id="A0AAE1C0L6"/>
<name>A0AAE1C0L6_9PEZI</name>
<keyword evidence="2" id="KW-1185">Reference proteome</keyword>
<organism evidence="1 2">
    <name type="scientific">Recurvomyces mirabilis</name>
    <dbReference type="NCBI Taxonomy" id="574656"/>
    <lineage>
        <taxon>Eukaryota</taxon>
        <taxon>Fungi</taxon>
        <taxon>Dikarya</taxon>
        <taxon>Ascomycota</taxon>
        <taxon>Pezizomycotina</taxon>
        <taxon>Dothideomycetes</taxon>
        <taxon>Dothideomycetidae</taxon>
        <taxon>Mycosphaerellales</taxon>
        <taxon>Teratosphaeriaceae</taxon>
        <taxon>Recurvomyces</taxon>
    </lineage>
</organism>
<evidence type="ECO:0000313" key="1">
    <source>
        <dbReference type="EMBL" id="KAK3674034.1"/>
    </source>
</evidence>
<accession>A0AAE1C0L6</accession>
<dbReference type="Proteomes" id="UP001274830">
    <property type="component" value="Unassembled WGS sequence"/>
</dbReference>
<sequence>MNPRVELVEGSPPYLHTRYLSSEQQEHCFKNPTYATLLTELRALREEIQESRIEYEVGLRTHRLNKRHRETRKHDLRVAEDHFRSADDALAMLAEALVVGPVFQISDEVMMVDGNWMWQLPGPELRMQRDMANV</sequence>
<gene>
    <name evidence="1" type="ORF">LTR78_006237</name>
</gene>
<evidence type="ECO:0000313" key="2">
    <source>
        <dbReference type="Proteomes" id="UP001274830"/>
    </source>
</evidence>
<dbReference type="EMBL" id="JAUTXT010000022">
    <property type="protein sequence ID" value="KAK3674034.1"/>
    <property type="molecule type" value="Genomic_DNA"/>
</dbReference>
<protein>
    <submittedName>
        <fullName evidence="1">Uncharacterized protein</fullName>
    </submittedName>
</protein>
<proteinExistence type="predicted"/>
<reference evidence="1" key="1">
    <citation type="submission" date="2023-07" db="EMBL/GenBank/DDBJ databases">
        <title>Black Yeasts Isolated from many extreme environments.</title>
        <authorList>
            <person name="Coleine C."/>
            <person name="Stajich J.E."/>
            <person name="Selbmann L."/>
        </authorList>
    </citation>
    <scope>NUCLEOTIDE SEQUENCE</scope>
    <source>
        <strain evidence="1">CCFEE 5485</strain>
    </source>
</reference>
<comment type="caution">
    <text evidence="1">The sequence shown here is derived from an EMBL/GenBank/DDBJ whole genome shotgun (WGS) entry which is preliminary data.</text>
</comment>